<proteinExistence type="predicted"/>
<dbReference type="AlphaFoldDB" id="A0A1H4DN71"/>
<feature type="chain" id="PRO_5011530335" evidence="1">
    <location>
        <begin position="25"/>
        <end position="77"/>
    </location>
</feature>
<dbReference type="OrthoDB" id="1365434at2"/>
<evidence type="ECO:0000313" key="2">
    <source>
        <dbReference type="EMBL" id="SEA73890.1"/>
    </source>
</evidence>
<organism evidence="2 3">
    <name type="scientific">Flavobacterium gillisiae</name>
    <dbReference type="NCBI Taxonomy" id="150146"/>
    <lineage>
        <taxon>Bacteria</taxon>
        <taxon>Pseudomonadati</taxon>
        <taxon>Bacteroidota</taxon>
        <taxon>Flavobacteriia</taxon>
        <taxon>Flavobacteriales</taxon>
        <taxon>Flavobacteriaceae</taxon>
        <taxon>Flavobacterium</taxon>
    </lineage>
</organism>
<evidence type="ECO:0000256" key="1">
    <source>
        <dbReference type="SAM" id="SignalP"/>
    </source>
</evidence>
<keyword evidence="3" id="KW-1185">Reference proteome</keyword>
<dbReference type="EMBL" id="FNRD01000008">
    <property type="protein sequence ID" value="SEA73890.1"/>
    <property type="molecule type" value="Genomic_DNA"/>
</dbReference>
<dbReference type="STRING" id="150146.SAMN05443667_1083"/>
<protein>
    <submittedName>
        <fullName evidence="2">Uncharacterized protein</fullName>
    </submittedName>
</protein>
<dbReference type="Proteomes" id="UP000198951">
    <property type="component" value="Unassembled WGS sequence"/>
</dbReference>
<evidence type="ECO:0000313" key="3">
    <source>
        <dbReference type="Proteomes" id="UP000198951"/>
    </source>
</evidence>
<gene>
    <name evidence="2" type="ORF">SAMN05443667_1083</name>
</gene>
<name>A0A1H4DN71_9FLAO</name>
<sequence length="77" mass="8277">MKKIFFIAAFAVSGLVMVSCDADAIDSTTAQSKEFAIQKENLKSMERDSISVLNTNTASASEDPGDEIIIITPPKKP</sequence>
<dbReference type="RefSeq" id="WP_091090099.1">
    <property type="nucleotide sequence ID" value="NZ_FNRD01000008.1"/>
</dbReference>
<reference evidence="3" key="1">
    <citation type="submission" date="2016-10" db="EMBL/GenBank/DDBJ databases">
        <authorList>
            <person name="Varghese N."/>
            <person name="Submissions S."/>
        </authorList>
    </citation>
    <scope>NUCLEOTIDE SEQUENCE [LARGE SCALE GENOMIC DNA]</scope>
    <source>
        <strain evidence="3">DSM 22376</strain>
    </source>
</reference>
<keyword evidence="1" id="KW-0732">Signal</keyword>
<dbReference type="PROSITE" id="PS51257">
    <property type="entry name" value="PROKAR_LIPOPROTEIN"/>
    <property type="match status" value="1"/>
</dbReference>
<accession>A0A1H4DN71</accession>
<feature type="signal peptide" evidence="1">
    <location>
        <begin position="1"/>
        <end position="24"/>
    </location>
</feature>